<evidence type="ECO:0000256" key="2">
    <source>
        <dbReference type="ARBA" id="ARBA00005912"/>
    </source>
</evidence>
<dbReference type="SUPFAM" id="SSF55194">
    <property type="entry name" value="Ribosome recycling factor, RRF"/>
    <property type="match status" value="1"/>
</dbReference>
<evidence type="ECO:0000256" key="6">
    <source>
        <dbReference type="SAM" id="Coils"/>
    </source>
</evidence>
<evidence type="ECO:0000256" key="4">
    <source>
        <dbReference type="ARBA" id="ARBA00022917"/>
    </source>
</evidence>
<comment type="similarity">
    <text evidence="2 5">Belongs to the RRF family.</text>
</comment>
<dbReference type="InterPro" id="IPR036191">
    <property type="entry name" value="RRF_sf"/>
</dbReference>
<evidence type="ECO:0000313" key="8">
    <source>
        <dbReference type="EMBL" id="OTA40332.1"/>
    </source>
</evidence>
<dbReference type="GO" id="GO:0043023">
    <property type="term" value="F:ribosomal large subunit binding"/>
    <property type="evidence" value="ECO:0007669"/>
    <property type="project" value="TreeGrafter"/>
</dbReference>
<dbReference type="FunFam" id="3.30.1360.40:FF:000001">
    <property type="entry name" value="Ribosome-recycling factor"/>
    <property type="match status" value="1"/>
</dbReference>
<evidence type="ECO:0000256" key="3">
    <source>
        <dbReference type="ARBA" id="ARBA00022490"/>
    </source>
</evidence>
<feature type="domain" description="Ribosome recycling factor" evidence="7">
    <location>
        <begin position="20"/>
        <end position="183"/>
    </location>
</feature>
<dbReference type="EMBL" id="LWLV01002035">
    <property type="protein sequence ID" value="OTA40332.1"/>
    <property type="molecule type" value="Genomic_DNA"/>
</dbReference>
<keyword evidence="3 5" id="KW-0963">Cytoplasm</keyword>
<dbReference type="HAMAP" id="MF_00040">
    <property type="entry name" value="RRF"/>
    <property type="match status" value="1"/>
</dbReference>
<dbReference type="AlphaFoldDB" id="A0A1Y2T1H8"/>
<dbReference type="Proteomes" id="UP000194267">
    <property type="component" value="Unassembled WGS sequence"/>
</dbReference>
<gene>
    <name evidence="5" type="primary">frr</name>
    <name evidence="8" type="ORF">A6D92_19280</name>
</gene>
<feature type="coiled-coil region" evidence="6">
    <location>
        <begin position="125"/>
        <end position="166"/>
    </location>
</feature>
<evidence type="ECO:0000259" key="7">
    <source>
        <dbReference type="Pfam" id="PF01765"/>
    </source>
</evidence>
<proteinExistence type="inferred from homology"/>
<dbReference type="CDD" id="cd00520">
    <property type="entry name" value="RRF"/>
    <property type="match status" value="1"/>
</dbReference>
<keyword evidence="6" id="KW-0175">Coiled coil</keyword>
<comment type="subcellular location">
    <subcellularLocation>
        <location evidence="1 5">Cytoplasm</location>
    </subcellularLocation>
</comment>
<evidence type="ECO:0000313" key="9">
    <source>
        <dbReference type="Proteomes" id="UP000194267"/>
    </source>
</evidence>
<dbReference type="Gene3D" id="1.10.132.20">
    <property type="entry name" value="Ribosome-recycling factor"/>
    <property type="match status" value="1"/>
</dbReference>
<organism evidence="8 9">
    <name type="scientific">Symbiobacterium thermophilum</name>
    <dbReference type="NCBI Taxonomy" id="2734"/>
    <lineage>
        <taxon>Bacteria</taxon>
        <taxon>Bacillati</taxon>
        <taxon>Bacillota</taxon>
        <taxon>Clostridia</taxon>
        <taxon>Eubacteriales</taxon>
        <taxon>Symbiobacteriaceae</taxon>
        <taxon>Symbiobacterium</taxon>
    </lineage>
</organism>
<protein>
    <recommendedName>
        <fullName evidence="5">Ribosome-recycling factor</fullName>
        <shortName evidence="5">RRF</shortName>
    </recommendedName>
    <alternativeName>
        <fullName evidence="5">Ribosome-releasing factor</fullName>
    </alternativeName>
</protein>
<reference evidence="9" key="1">
    <citation type="submission" date="2016-04" db="EMBL/GenBank/DDBJ databases">
        <authorList>
            <person name="Antunes L.P."/>
            <person name="Martins L.F."/>
            <person name="Pereira R.V."/>
            <person name="Thomas A.M."/>
            <person name="Barbosa D."/>
            <person name="Nascimento L."/>
            <person name="Silva G.M."/>
            <person name="Condomitti G.W."/>
            <person name="Digiampietri L.A."/>
            <person name="Lombardi K.C."/>
            <person name="Ramos P.L."/>
            <person name="Quaggio R.B."/>
            <person name="Oliveira J.C."/>
            <person name="Pascon R.C."/>
            <person name="Cruz J.B."/>
            <person name="Silva A.M."/>
            <person name="Setubal J.C."/>
        </authorList>
    </citation>
    <scope>NUCLEOTIDE SEQUENCE [LARGE SCALE GENOMIC DNA]</scope>
</reference>
<keyword evidence="4 5" id="KW-0648">Protein biosynthesis</keyword>
<name>A0A1Y2T1H8_SYMTR</name>
<dbReference type="InterPro" id="IPR023584">
    <property type="entry name" value="Ribosome_recyc_fac_dom"/>
</dbReference>
<dbReference type="Pfam" id="PF01765">
    <property type="entry name" value="RRF"/>
    <property type="match status" value="1"/>
</dbReference>
<dbReference type="GO" id="GO:0005737">
    <property type="term" value="C:cytoplasm"/>
    <property type="evidence" value="ECO:0007669"/>
    <property type="project" value="UniProtKB-SubCell"/>
</dbReference>
<dbReference type="GO" id="GO:0006415">
    <property type="term" value="P:translational termination"/>
    <property type="evidence" value="ECO:0007669"/>
    <property type="project" value="UniProtKB-UniRule"/>
</dbReference>
<dbReference type="NCBIfam" id="TIGR00496">
    <property type="entry name" value="frr"/>
    <property type="match status" value="1"/>
</dbReference>
<evidence type="ECO:0000256" key="1">
    <source>
        <dbReference type="ARBA" id="ARBA00004496"/>
    </source>
</evidence>
<dbReference type="InterPro" id="IPR002661">
    <property type="entry name" value="Ribosome_recyc_fac"/>
</dbReference>
<accession>A0A1Y2T1H8</accession>
<evidence type="ECO:0000256" key="5">
    <source>
        <dbReference type="HAMAP-Rule" id="MF_00040"/>
    </source>
</evidence>
<dbReference type="FunFam" id="1.10.132.20:FF:000001">
    <property type="entry name" value="Ribosome-recycling factor"/>
    <property type="match status" value="1"/>
</dbReference>
<dbReference type="PANTHER" id="PTHR20982:SF3">
    <property type="entry name" value="MITOCHONDRIAL RIBOSOME RECYCLING FACTOR PSEUDO 1"/>
    <property type="match status" value="1"/>
</dbReference>
<comment type="caution">
    <text evidence="8">The sequence shown here is derived from an EMBL/GenBank/DDBJ whole genome shotgun (WGS) entry which is preliminary data.</text>
</comment>
<dbReference type="Gene3D" id="3.30.1360.40">
    <property type="match status" value="1"/>
</dbReference>
<sequence>MTKEIIKDAEERMKKAVEVFRQELAGMRANRATPALLDKVRVEAYGSEVPVNNVATIEVPDPRTLVIKPWDRSLIKAIERAINASDLGLNPTNDGQVIRLSIPPMTEERRRELVKVVGKRTEDQRVAIRNIRRDANEQIKKLEKDKAVSEDESKRAQDEVQKLTDKYIKEVDQLMAAKEKEIMEV</sequence>
<dbReference type="PANTHER" id="PTHR20982">
    <property type="entry name" value="RIBOSOME RECYCLING FACTOR"/>
    <property type="match status" value="1"/>
</dbReference>
<comment type="function">
    <text evidence="5">Responsible for the release of ribosomes from messenger RNA at the termination of protein biosynthesis. May increase the efficiency of translation by recycling ribosomes from one round of translation to another.</text>
</comment>